<dbReference type="CDD" id="cd12113">
    <property type="entry name" value="PHP_PolIIIA_DnaE3"/>
    <property type="match status" value="1"/>
</dbReference>
<dbReference type="InterPro" id="IPR011708">
    <property type="entry name" value="DNA_pol3_alpha_NTPase_dom"/>
</dbReference>
<dbReference type="InterPro" id="IPR016195">
    <property type="entry name" value="Pol/histidinol_Pase-like"/>
</dbReference>
<dbReference type="Pfam" id="PF01336">
    <property type="entry name" value="tRNA_anti-codon"/>
    <property type="match status" value="1"/>
</dbReference>
<dbReference type="InterPro" id="IPR004805">
    <property type="entry name" value="DnaE2/DnaE/PolC"/>
</dbReference>
<dbReference type="EC" id="2.7.7.7" evidence="2"/>
<dbReference type="PANTHER" id="PTHR32294:SF0">
    <property type="entry name" value="DNA POLYMERASE III SUBUNIT ALPHA"/>
    <property type="match status" value="1"/>
</dbReference>
<dbReference type="Pfam" id="PF17657">
    <property type="entry name" value="DNA_pol3_finger"/>
    <property type="match status" value="1"/>
</dbReference>
<dbReference type="GO" id="GO:0003676">
    <property type="term" value="F:nucleic acid binding"/>
    <property type="evidence" value="ECO:0007669"/>
    <property type="project" value="InterPro"/>
</dbReference>
<dbReference type="NCBIfam" id="NF005298">
    <property type="entry name" value="PRK06826.1"/>
    <property type="match status" value="1"/>
</dbReference>
<dbReference type="GO" id="GO:0005737">
    <property type="term" value="C:cytoplasm"/>
    <property type="evidence" value="ECO:0007669"/>
    <property type="project" value="UniProtKB-SubCell"/>
</dbReference>
<name>A0A932GQ35_UNCTE</name>
<keyword evidence="6" id="KW-0235">DNA replication</keyword>
<dbReference type="Proteomes" id="UP000741360">
    <property type="component" value="Unassembled WGS sequence"/>
</dbReference>
<protein>
    <recommendedName>
        <fullName evidence="3">DNA polymerase III subunit alpha</fullName>
        <ecNumber evidence="2">2.7.7.7</ecNumber>
    </recommendedName>
</protein>
<dbReference type="GO" id="GO:0003887">
    <property type="term" value="F:DNA-directed DNA polymerase activity"/>
    <property type="evidence" value="ECO:0007669"/>
    <property type="project" value="UniProtKB-KW"/>
</dbReference>
<dbReference type="Gene3D" id="1.10.10.1600">
    <property type="entry name" value="Bacterial DNA polymerase III alpha subunit, thumb domain"/>
    <property type="match status" value="1"/>
</dbReference>
<dbReference type="Pfam" id="PF07733">
    <property type="entry name" value="DNA_pol3_alpha"/>
    <property type="match status" value="1"/>
</dbReference>
<dbReference type="SUPFAM" id="SSF89550">
    <property type="entry name" value="PHP domain-like"/>
    <property type="match status" value="1"/>
</dbReference>
<sequence>MTTADFVHLHVHSEYSLLDGANRLDQLMAKARDFGMGSIALTDHGNLFGAIQFYKKAREYGIHPVLGCEVYTAPSSRFERNPAQGIGDSSNHLVLLAENETGYRNLIHLVTAGYLEGFYYRPRVDREILAEHSEGLIVFSGCLKGEIPSYLLQGQTERARQTACWFRDVFGPDRFFLELQDHGLEEQAHVSPMLIDMARKLQIPLVVTNDCHYLNQDDSVAHDVLLCIQTGKTVNDPKRLKFATNQFYVKSPREMEELFDGVPEALSVTREIAERCHLDFPFGQIHLPRYETPPGTNLDGYLETLARKGLEERLRQAGLWGGEEAGRYRERLDEELQIINRMGYAGYFLVVWDFIDYARRQGIPVGPGRGSAAGSLVAYSLRITDLDPIRYGLLFERFLNPERISMPDIDIDFCMERRDEVIDYVVRKYGRENVAQIITFGTMMAKAAVRDVGRAMDMPYGEVDRIAKLIPNRLNITLSEAIQDESRLAELQAADPKVDFLLKTAQKIEGLTRHASTHAAGVVISPRPLAEFVPLYRGSKNEILTQYAMGDIESLGLLKMDFLGLRTLTVIRHTLVLVRETSGVDLTPEELALDDPDTYALLGEARTLGVFQLEGSGLREILRKLKPEVFEDLIALVALYRPGPLGSGMVEDFIRRKHKQVPIHYDHPLLEEILKETYGVILYQEQVMQIASVLAGFSLGEADLLRRAMGKKQPEIMAQQRQKFQEGARSRGIPEGVAIKIFDQMEYFAGYGFNKSHSAAYALVAYWTAYLKAHFSREFMAALLTSDMDNTDKVIKYLDGCREMGIPVSPPDVNESSKDFSVAGNSLRFGLAAVKNVGVAAVENILAVRQRSGPFPSLEAFCQSIDLRAVNRRVIESLIKGGAFDGWGISRAALMADLDKTIEVGHRSQKDRETGQTSLFSLVNQVPERKPRTKPVPEWPESLRLQYEKEALGFYITGHPLARYAQLLKAFTNSTTQTLAEKNGNREVSLGGMVNKLRSLVTKKGDPMGIFELEDLYGSVEVVVFPDVYKDAGQFLAGEEPVWVKGTAEVDGDAVKLRASRVLPLEQAPLLQGFSVHINLQVEQVKRSTLLGLRDLLQGSQGESKVYLHFHFPKQSTIHMLAGNSFRILPEGPILEAIEGLVGEGSVVLEPG</sequence>
<evidence type="ECO:0000256" key="6">
    <source>
        <dbReference type="ARBA" id="ARBA00022705"/>
    </source>
</evidence>
<evidence type="ECO:0000256" key="2">
    <source>
        <dbReference type="ARBA" id="ARBA00012417"/>
    </source>
</evidence>
<evidence type="ECO:0000313" key="11">
    <source>
        <dbReference type="Proteomes" id="UP000741360"/>
    </source>
</evidence>
<evidence type="ECO:0000256" key="1">
    <source>
        <dbReference type="ARBA" id="ARBA00004496"/>
    </source>
</evidence>
<dbReference type="InterPro" id="IPR040982">
    <property type="entry name" value="DNA_pol3_finger"/>
</dbReference>
<dbReference type="NCBIfam" id="TIGR00594">
    <property type="entry name" value="polc"/>
    <property type="match status" value="1"/>
</dbReference>
<dbReference type="InterPro" id="IPR003141">
    <property type="entry name" value="Pol/His_phosphatase_N"/>
</dbReference>
<dbReference type="InterPro" id="IPR004365">
    <property type="entry name" value="NA-bd_OB_tRNA"/>
</dbReference>
<dbReference type="PANTHER" id="PTHR32294">
    <property type="entry name" value="DNA POLYMERASE III SUBUNIT ALPHA"/>
    <property type="match status" value="1"/>
</dbReference>
<dbReference type="EMBL" id="JACPSX010000164">
    <property type="protein sequence ID" value="MBI3015091.1"/>
    <property type="molecule type" value="Genomic_DNA"/>
</dbReference>
<organism evidence="10 11">
    <name type="scientific">Tectimicrobiota bacterium</name>
    <dbReference type="NCBI Taxonomy" id="2528274"/>
    <lineage>
        <taxon>Bacteria</taxon>
        <taxon>Pseudomonadati</taxon>
        <taxon>Nitrospinota/Tectimicrobiota group</taxon>
        <taxon>Candidatus Tectimicrobiota</taxon>
    </lineage>
</organism>
<evidence type="ECO:0000256" key="8">
    <source>
        <dbReference type="ARBA" id="ARBA00049244"/>
    </source>
</evidence>
<dbReference type="GO" id="GO:0008408">
    <property type="term" value="F:3'-5' exonuclease activity"/>
    <property type="evidence" value="ECO:0007669"/>
    <property type="project" value="InterPro"/>
</dbReference>
<proteinExistence type="predicted"/>
<dbReference type="CDD" id="cd04485">
    <property type="entry name" value="DnaE_OBF"/>
    <property type="match status" value="1"/>
</dbReference>
<dbReference type="GO" id="GO:0006260">
    <property type="term" value="P:DNA replication"/>
    <property type="evidence" value="ECO:0007669"/>
    <property type="project" value="UniProtKB-KW"/>
</dbReference>
<accession>A0A932GQ35</accession>
<dbReference type="InterPro" id="IPR029460">
    <property type="entry name" value="DNAPol_HHH"/>
</dbReference>
<feature type="domain" description="Polymerase/histidinol phosphatase N-terminal" evidence="9">
    <location>
        <begin position="7"/>
        <end position="74"/>
    </location>
</feature>
<dbReference type="Gene3D" id="3.20.20.140">
    <property type="entry name" value="Metal-dependent hydrolases"/>
    <property type="match status" value="1"/>
</dbReference>
<keyword evidence="5 10" id="KW-0548">Nucleotidyltransferase</keyword>
<comment type="caution">
    <text evidence="10">The sequence shown here is derived from an EMBL/GenBank/DDBJ whole genome shotgun (WGS) entry which is preliminary data.</text>
</comment>
<dbReference type="SMART" id="SM00481">
    <property type="entry name" value="POLIIIAc"/>
    <property type="match status" value="1"/>
</dbReference>
<dbReference type="AlphaFoldDB" id="A0A932GQ35"/>
<evidence type="ECO:0000256" key="3">
    <source>
        <dbReference type="ARBA" id="ARBA00019114"/>
    </source>
</evidence>
<dbReference type="InterPro" id="IPR004013">
    <property type="entry name" value="PHP_dom"/>
</dbReference>
<keyword evidence="7" id="KW-0239">DNA-directed DNA polymerase</keyword>
<comment type="catalytic activity">
    <reaction evidence="8">
        <text>DNA(n) + a 2'-deoxyribonucleoside 5'-triphosphate = DNA(n+1) + diphosphate</text>
        <dbReference type="Rhea" id="RHEA:22508"/>
        <dbReference type="Rhea" id="RHEA-COMP:17339"/>
        <dbReference type="Rhea" id="RHEA-COMP:17340"/>
        <dbReference type="ChEBI" id="CHEBI:33019"/>
        <dbReference type="ChEBI" id="CHEBI:61560"/>
        <dbReference type="ChEBI" id="CHEBI:173112"/>
        <dbReference type="EC" id="2.7.7.7"/>
    </reaction>
</comment>
<reference evidence="10" key="1">
    <citation type="submission" date="2020-07" db="EMBL/GenBank/DDBJ databases">
        <title>Huge and variable diversity of episymbiotic CPR bacteria and DPANN archaea in groundwater ecosystems.</title>
        <authorList>
            <person name="He C.Y."/>
            <person name="Keren R."/>
            <person name="Whittaker M."/>
            <person name="Farag I.F."/>
            <person name="Doudna J."/>
            <person name="Cate J.H.D."/>
            <person name="Banfield J.F."/>
        </authorList>
    </citation>
    <scope>NUCLEOTIDE SEQUENCE</scope>
    <source>
        <strain evidence="10">NC_groundwater_717_Ag_S-0.2um_59_8</strain>
    </source>
</reference>
<gene>
    <name evidence="10" type="ORF">HYY65_08560</name>
</gene>
<evidence type="ECO:0000256" key="5">
    <source>
        <dbReference type="ARBA" id="ARBA00022695"/>
    </source>
</evidence>
<dbReference type="NCBIfam" id="NF004226">
    <property type="entry name" value="PRK05673.1"/>
    <property type="match status" value="1"/>
</dbReference>
<dbReference type="InterPro" id="IPR041931">
    <property type="entry name" value="DNA_pol3_alpha_thumb_dom"/>
</dbReference>
<evidence type="ECO:0000313" key="10">
    <source>
        <dbReference type="EMBL" id="MBI3015091.1"/>
    </source>
</evidence>
<dbReference type="Pfam" id="PF02811">
    <property type="entry name" value="PHP"/>
    <property type="match status" value="1"/>
</dbReference>
<keyword evidence="4 10" id="KW-0808">Transferase</keyword>
<evidence type="ECO:0000259" key="9">
    <source>
        <dbReference type="SMART" id="SM00481"/>
    </source>
</evidence>
<comment type="subcellular location">
    <subcellularLocation>
        <location evidence="1">Cytoplasm</location>
    </subcellularLocation>
</comment>
<dbReference type="Gene3D" id="1.10.150.870">
    <property type="match status" value="1"/>
</dbReference>
<evidence type="ECO:0000256" key="7">
    <source>
        <dbReference type="ARBA" id="ARBA00022932"/>
    </source>
</evidence>
<dbReference type="Pfam" id="PF14579">
    <property type="entry name" value="HHH_6"/>
    <property type="match status" value="1"/>
</dbReference>
<evidence type="ECO:0000256" key="4">
    <source>
        <dbReference type="ARBA" id="ARBA00022679"/>
    </source>
</evidence>